<protein>
    <submittedName>
        <fullName evidence="1">Uncharacterized protein</fullName>
    </submittedName>
</protein>
<evidence type="ECO:0000313" key="1">
    <source>
        <dbReference type="EMBL" id="KAF9066205.1"/>
    </source>
</evidence>
<dbReference type="EMBL" id="JADNRY010000091">
    <property type="protein sequence ID" value="KAF9066205.1"/>
    <property type="molecule type" value="Genomic_DNA"/>
</dbReference>
<gene>
    <name evidence="1" type="ORF">BDP27DRAFT_1047258</name>
</gene>
<dbReference type="AlphaFoldDB" id="A0A9P5PQD2"/>
<evidence type="ECO:0000313" key="2">
    <source>
        <dbReference type="Proteomes" id="UP000772434"/>
    </source>
</evidence>
<keyword evidence="2" id="KW-1185">Reference proteome</keyword>
<name>A0A9P5PQD2_9AGAR</name>
<proteinExistence type="predicted"/>
<dbReference type="Proteomes" id="UP000772434">
    <property type="component" value="Unassembled WGS sequence"/>
</dbReference>
<reference evidence="1" key="1">
    <citation type="submission" date="2020-11" db="EMBL/GenBank/DDBJ databases">
        <authorList>
            <consortium name="DOE Joint Genome Institute"/>
            <person name="Ahrendt S."/>
            <person name="Riley R."/>
            <person name="Andreopoulos W."/>
            <person name="Labutti K."/>
            <person name="Pangilinan J."/>
            <person name="Ruiz-Duenas F.J."/>
            <person name="Barrasa J.M."/>
            <person name="Sanchez-Garcia M."/>
            <person name="Camarero S."/>
            <person name="Miyauchi S."/>
            <person name="Serrano A."/>
            <person name="Linde D."/>
            <person name="Babiker R."/>
            <person name="Drula E."/>
            <person name="Ayuso-Fernandez I."/>
            <person name="Pacheco R."/>
            <person name="Padilla G."/>
            <person name="Ferreira P."/>
            <person name="Barriuso J."/>
            <person name="Kellner H."/>
            <person name="Castanera R."/>
            <person name="Alfaro M."/>
            <person name="Ramirez L."/>
            <person name="Pisabarro A.G."/>
            <person name="Kuo A."/>
            <person name="Tritt A."/>
            <person name="Lipzen A."/>
            <person name="He G."/>
            <person name="Yan M."/>
            <person name="Ng V."/>
            <person name="Cullen D."/>
            <person name="Martin F."/>
            <person name="Rosso M.-N."/>
            <person name="Henrissat B."/>
            <person name="Hibbett D."/>
            <person name="Martinez A.T."/>
            <person name="Grigoriev I.V."/>
        </authorList>
    </citation>
    <scope>NUCLEOTIDE SEQUENCE</scope>
    <source>
        <strain evidence="1">AH 40177</strain>
    </source>
</reference>
<dbReference type="OrthoDB" id="195231at2759"/>
<accession>A0A9P5PQD2</accession>
<sequence length="159" mass="18087">MHEVLHCKFCKFLIHFQLVTWRTHSSQVLLADVRRIMHSYSISQNHLNPSCWRDEFPSGYTAADALSLLCPPESLFPDEGNGCRAQVSAGGACQMNRDKQCARAVLVNWQDFPGLCNFYGLIFLHSVCTRVVRTHFRFRLPVEYANATTASVIDNSTYN</sequence>
<organism evidence="1 2">
    <name type="scientific">Rhodocollybia butyracea</name>
    <dbReference type="NCBI Taxonomy" id="206335"/>
    <lineage>
        <taxon>Eukaryota</taxon>
        <taxon>Fungi</taxon>
        <taxon>Dikarya</taxon>
        <taxon>Basidiomycota</taxon>
        <taxon>Agaricomycotina</taxon>
        <taxon>Agaricomycetes</taxon>
        <taxon>Agaricomycetidae</taxon>
        <taxon>Agaricales</taxon>
        <taxon>Marasmiineae</taxon>
        <taxon>Omphalotaceae</taxon>
        <taxon>Rhodocollybia</taxon>
    </lineage>
</organism>
<comment type="caution">
    <text evidence="1">The sequence shown here is derived from an EMBL/GenBank/DDBJ whole genome shotgun (WGS) entry which is preliminary data.</text>
</comment>